<name>A0A0B1PDL5_UNCNE</name>
<dbReference type="Proteomes" id="UP000030854">
    <property type="component" value="Unassembled WGS sequence"/>
</dbReference>
<keyword evidence="3" id="KW-1185">Reference proteome</keyword>
<proteinExistence type="predicted"/>
<evidence type="ECO:0000313" key="3">
    <source>
        <dbReference type="Proteomes" id="UP000030854"/>
    </source>
</evidence>
<evidence type="ECO:0000313" key="2">
    <source>
        <dbReference type="EMBL" id="KHJ36313.1"/>
    </source>
</evidence>
<organism evidence="2 3">
    <name type="scientific">Uncinula necator</name>
    <name type="common">Grape powdery mildew</name>
    <dbReference type="NCBI Taxonomy" id="52586"/>
    <lineage>
        <taxon>Eukaryota</taxon>
        <taxon>Fungi</taxon>
        <taxon>Dikarya</taxon>
        <taxon>Ascomycota</taxon>
        <taxon>Pezizomycotina</taxon>
        <taxon>Leotiomycetes</taxon>
        <taxon>Erysiphales</taxon>
        <taxon>Erysiphaceae</taxon>
        <taxon>Erysiphe</taxon>
    </lineage>
</organism>
<reference evidence="2 3" key="1">
    <citation type="journal article" date="2014" name="BMC Genomics">
        <title>Adaptive genomic structural variation in the grape powdery mildew pathogen, Erysiphe necator.</title>
        <authorList>
            <person name="Jones L."/>
            <person name="Riaz S."/>
            <person name="Morales-Cruz A."/>
            <person name="Amrine K.C."/>
            <person name="McGuire B."/>
            <person name="Gubler W.D."/>
            <person name="Walker M.A."/>
            <person name="Cantu D."/>
        </authorList>
    </citation>
    <scope>NUCLEOTIDE SEQUENCE [LARGE SCALE GENOMIC DNA]</scope>
    <source>
        <strain evidence="3">c</strain>
    </source>
</reference>
<dbReference type="AlphaFoldDB" id="A0A0B1PDL5"/>
<feature type="compositionally biased region" description="Polar residues" evidence="1">
    <location>
        <begin position="1"/>
        <end position="18"/>
    </location>
</feature>
<dbReference type="EMBL" id="JNVN01000075">
    <property type="protein sequence ID" value="KHJ36313.1"/>
    <property type="molecule type" value="Genomic_DNA"/>
</dbReference>
<dbReference type="HOGENOM" id="CLU_018153_3_0_1"/>
<protein>
    <submittedName>
        <fullName evidence="2">Putative eka-like protein</fullName>
    </submittedName>
</protein>
<evidence type="ECO:0000256" key="1">
    <source>
        <dbReference type="SAM" id="MobiDB-lite"/>
    </source>
</evidence>
<comment type="caution">
    <text evidence="2">The sequence shown here is derived from an EMBL/GenBank/DDBJ whole genome shotgun (WGS) entry which is preliminary data.</text>
</comment>
<accession>A0A0B1PDL5</accession>
<feature type="compositionally biased region" description="Pro residues" evidence="1">
    <location>
        <begin position="19"/>
        <end position="43"/>
    </location>
</feature>
<gene>
    <name evidence="2" type="ORF">EV44_g4350</name>
</gene>
<feature type="region of interest" description="Disordered" evidence="1">
    <location>
        <begin position="1"/>
        <end position="72"/>
    </location>
</feature>
<sequence length="253" mass="27560">MEISQESQAPSTETSSQLPPIPPIHCIPDSPPPTASPSPPSLPQPDNTLEGRKILKPTIPSKRTIPDRISPIGSKNTDIENAFLPKELAEIIATRQRRERAWHARILICTTVISCIDSGLAIFEDEVEKEEVSALKAYLGLAIAKFAAVDSAPTPPHIPSHTHPRKANSYGLGKDKNVVVATPRIIKSATFNVVKEKEAPKLPKIPQIGEKTWATVARNGHKKTRVTLRNTPQVAPVIRATQQLSNKDGQVTC</sequence>